<dbReference type="RefSeq" id="WP_066519389.1">
    <property type="nucleotide sequence ID" value="NZ_CABMOF010000002.1"/>
</dbReference>
<dbReference type="KEGG" id="cmiu:B1H56_10380"/>
<keyword evidence="3" id="KW-1185">Reference proteome</keyword>
<feature type="domain" description="Phage tail collar" evidence="1">
    <location>
        <begin position="106"/>
        <end position="164"/>
    </location>
</feature>
<dbReference type="SUPFAM" id="SSF88874">
    <property type="entry name" value="Receptor-binding domain of short tail fibre protein gp12"/>
    <property type="match status" value="1"/>
</dbReference>
<accession>A0A136Q4S0</accession>
<reference evidence="2 3" key="1">
    <citation type="submission" date="2016-02" db="EMBL/GenBank/DDBJ databases">
        <authorList>
            <person name="Wen L."/>
            <person name="He K."/>
            <person name="Yang H."/>
        </authorList>
    </citation>
    <scope>NUCLEOTIDE SEQUENCE [LARGE SCALE GENOMIC DNA]</scope>
    <source>
        <strain evidence="2 3">DSM 22607</strain>
    </source>
</reference>
<name>A0A136Q4S0_9FIRM</name>
<dbReference type="OrthoDB" id="9810174at2"/>
<dbReference type="CDD" id="cd22641">
    <property type="entry name" value="C24-like"/>
    <property type="match status" value="1"/>
</dbReference>
<proteinExistence type="predicted"/>
<evidence type="ECO:0000259" key="1">
    <source>
        <dbReference type="Pfam" id="PF07484"/>
    </source>
</evidence>
<dbReference type="Proteomes" id="UP000070366">
    <property type="component" value="Unassembled WGS sequence"/>
</dbReference>
<evidence type="ECO:0000313" key="3">
    <source>
        <dbReference type="Proteomes" id="UP000070366"/>
    </source>
</evidence>
<dbReference type="InterPro" id="IPR011083">
    <property type="entry name" value="Phage_tail_collar_dom"/>
</dbReference>
<dbReference type="InterPro" id="IPR037053">
    <property type="entry name" value="Phage_tail_collar_dom_sf"/>
</dbReference>
<protein>
    <submittedName>
        <fullName evidence="2">Phage Tail Collar domain protein</fullName>
    </submittedName>
</protein>
<sequence>MAKNVRINVKTEGGYDVLHPETEAGQVVMAGYAKPAAGGAVTAADTAGEAIGKLEKGVEDSIPKADIVQVRGRSETKVMSQKAVTDAIDAGGGGGGGGADDAEPVGVIKPFAGETLPDGYLWCDGASYPANGDYLKLYEVVGTAYNEAGDAAGTFRVPDLRGRVTVGKNTGTFDALGKTGGEETHILKTSELPAHVHTYPVNSPGSGAQYGPSDTVSQTNNVKSSTNAAGGGEAHNNLQPYLVCNYIIKYGKTYGETGVTAPPCIWEFSAADWTQQDGKYILSIPESEHRRGEYCVLTALYDTGEAGVMKSLLSENTKDAEGNITVYSDTAFAGKAYIDRVYMVPAGRVLTVNGQSPDVDGDVTAAEVENAQKLGGELPGYYAKQSDMTSVLAQPEIKKAAPLNGVTLGTNYIWEDEKTVFIRISASKDNDGIANQMKVASIAGLGIEIPQVEVWGIRNVGLKADGTFIMTDSVLMPTGEIRTSHNVNQPVKSIGIFIIYPKGAN</sequence>
<dbReference type="AlphaFoldDB" id="A0A136Q4S0"/>
<organism evidence="2 3">
    <name type="scientific">Christensenella minuta</name>
    <dbReference type="NCBI Taxonomy" id="626937"/>
    <lineage>
        <taxon>Bacteria</taxon>
        <taxon>Bacillati</taxon>
        <taxon>Bacillota</taxon>
        <taxon>Clostridia</taxon>
        <taxon>Christensenellales</taxon>
        <taxon>Christensenellaceae</taxon>
        <taxon>Christensenella</taxon>
    </lineage>
</organism>
<dbReference type="Gene3D" id="3.90.1340.10">
    <property type="entry name" value="Phage tail collar domain"/>
    <property type="match status" value="1"/>
</dbReference>
<dbReference type="EMBL" id="LSZW01000059">
    <property type="protein sequence ID" value="KXK65652.1"/>
    <property type="molecule type" value="Genomic_DNA"/>
</dbReference>
<evidence type="ECO:0000313" key="2">
    <source>
        <dbReference type="EMBL" id="KXK65652.1"/>
    </source>
</evidence>
<dbReference type="PATRIC" id="fig|626937.4.peg.1470"/>
<dbReference type="Pfam" id="PF07484">
    <property type="entry name" value="Collar"/>
    <property type="match status" value="1"/>
</dbReference>
<gene>
    <name evidence="2" type="ORF">HMPREF3293_01486</name>
</gene>
<dbReference type="STRING" id="626937.HMPREF3293_01486"/>
<comment type="caution">
    <text evidence="2">The sequence shown here is derived from an EMBL/GenBank/DDBJ whole genome shotgun (WGS) entry which is preliminary data.</text>
</comment>